<evidence type="ECO:0000256" key="4">
    <source>
        <dbReference type="ARBA" id="ARBA00022525"/>
    </source>
</evidence>
<dbReference type="EMBL" id="BJWL01000020">
    <property type="protein sequence ID" value="GFZ09062.1"/>
    <property type="molecule type" value="Genomic_DNA"/>
</dbReference>
<dbReference type="AlphaFoldDB" id="A0A7J0GEB1"/>
<name>A0A7J0GEB1_9ERIC</name>
<evidence type="ECO:0000313" key="9">
    <source>
        <dbReference type="EMBL" id="GFZ09062.1"/>
    </source>
</evidence>
<reference evidence="9 10" key="1">
    <citation type="submission" date="2019-07" db="EMBL/GenBank/DDBJ databases">
        <title>De Novo Assembly of kiwifruit Actinidia rufa.</title>
        <authorList>
            <person name="Sugita-Konishi S."/>
            <person name="Sato K."/>
            <person name="Mori E."/>
            <person name="Abe Y."/>
            <person name="Kisaki G."/>
            <person name="Hamano K."/>
            <person name="Suezawa K."/>
            <person name="Otani M."/>
            <person name="Fukuda T."/>
            <person name="Manabe T."/>
            <person name="Gomi K."/>
            <person name="Tabuchi M."/>
            <person name="Akimitsu K."/>
            <person name="Kataoka I."/>
        </authorList>
    </citation>
    <scope>NUCLEOTIDE SEQUENCE [LARGE SCALE GENOMIC DNA]</scope>
    <source>
        <strain evidence="10">cv. Fuchu</strain>
    </source>
</reference>
<dbReference type="InterPro" id="IPR000743">
    <property type="entry name" value="Glyco_hydro_28"/>
</dbReference>
<evidence type="ECO:0000256" key="8">
    <source>
        <dbReference type="RuleBase" id="RU361169"/>
    </source>
</evidence>
<evidence type="ECO:0000256" key="5">
    <source>
        <dbReference type="ARBA" id="ARBA00022801"/>
    </source>
</evidence>
<evidence type="ECO:0000256" key="2">
    <source>
        <dbReference type="ARBA" id="ARBA00008834"/>
    </source>
</evidence>
<keyword evidence="5 8" id="KW-0378">Hydrolase</keyword>
<organism evidence="9 10">
    <name type="scientific">Actinidia rufa</name>
    <dbReference type="NCBI Taxonomy" id="165716"/>
    <lineage>
        <taxon>Eukaryota</taxon>
        <taxon>Viridiplantae</taxon>
        <taxon>Streptophyta</taxon>
        <taxon>Embryophyta</taxon>
        <taxon>Tracheophyta</taxon>
        <taxon>Spermatophyta</taxon>
        <taxon>Magnoliopsida</taxon>
        <taxon>eudicotyledons</taxon>
        <taxon>Gunneridae</taxon>
        <taxon>Pentapetalae</taxon>
        <taxon>asterids</taxon>
        <taxon>Ericales</taxon>
        <taxon>Actinidiaceae</taxon>
        <taxon>Actinidia</taxon>
    </lineage>
</organism>
<comment type="caution">
    <text evidence="9">The sequence shown here is derived from an EMBL/GenBank/DDBJ whole genome shotgun (WGS) entry which is preliminary data.</text>
</comment>
<dbReference type="OrthoDB" id="187139at2759"/>
<comment type="similarity">
    <text evidence="2 8">Belongs to the glycosyl hydrolase 28 family.</text>
</comment>
<evidence type="ECO:0000256" key="1">
    <source>
        <dbReference type="ARBA" id="ARBA00004191"/>
    </source>
</evidence>
<proteinExistence type="inferred from homology"/>
<sequence length="177" mass="19162">MSFSHCKDIVVNSVKITVPRNNPSTDNIHATSSTNISITSSTIGVGNDCVSIGPGTTKISVVNVTNLLTLAVSGALKERNVRGVTRKNCTINGTQKSGRVKTWLGSLPSMAVNMTFQCIVLITVSNPIAIDQEYCPNHTCLNYKPSRVKLRNIHFSNIKGIYRSKSAVPRVQFQSGL</sequence>
<accession>A0A7J0GEB1</accession>
<keyword evidence="7" id="KW-0961">Cell wall biogenesis/degradation</keyword>
<dbReference type="PANTHER" id="PTHR31375">
    <property type="match status" value="1"/>
</dbReference>
<keyword evidence="6 8" id="KW-0326">Glycosidase</keyword>
<dbReference type="Proteomes" id="UP000585474">
    <property type="component" value="Unassembled WGS sequence"/>
</dbReference>
<comment type="subcellular location">
    <subcellularLocation>
        <location evidence="1">Secreted</location>
        <location evidence="1">Cell wall</location>
    </subcellularLocation>
</comment>
<dbReference type="Pfam" id="PF00295">
    <property type="entry name" value="Glyco_hydro_28"/>
    <property type="match status" value="1"/>
</dbReference>
<protein>
    <recommendedName>
        <fullName evidence="11">Pectin lyase-like superfamily protein</fullName>
    </recommendedName>
</protein>
<dbReference type="GO" id="GO:0005975">
    <property type="term" value="P:carbohydrate metabolic process"/>
    <property type="evidence" value="ECO:0007669"/>
    <property type="project" value="InterPro"/>
</dbReference>
<dbReference type="GO" id="GO:0004650">
    <property type="term" value="F:polygalacturonase activity"/>
    <property type="evidence" value="ECO:0007669"/>
    <property type="project" value="InterPro"/>
</dbReference>
<dbReference type="SUPFAM" id="SSF51126">
    <property type="entry name" value="Pectin lyase-like"/>
    <property type="match status" value="1"/>
</dbReference>
<evidence type="ECO:0000313" key="10">
    <source>
        <dbReference type="Proteomes" id="UP000585474"/>
    </source>
</evidence>
<dbReference type="GO" id="GO:0071555">
    <property type="term" value="P:cell wall organization"/>
    <property type="evidence" value="ECO:0007669"/>
    <property type="project" value="UniProtKB-KW"/>
</dbReference>
<evidence type="ECO:0000256" key="7">
    <source>
        <dbReference type="ARBA" id="ARBA00023316"/>
    </source>
</evidence>
<dbReference type="InterPro" id="IPR012334">
    <property type="entry name" value="Pectin_lyas_fold"/>
</dbReference>
<evidence type="ECO:0008006" key="11">
    <source>
        <dbReference type="Google" id="ProtNLM"/>
    </source>
</evidence>
<evidence type="ECO:0000256" key="3">
    <source>
        <dbReference type="ARBA" id="ARBA00022512"/>
    </source>
</evidence>
<keyword evidence="10" id="KW-1185">Reference proteome</keyword>
<dbReference type="InterPro" id="IPR011050">
    <property type="entry name" value="Pectin_lyase_fold/virulence"/>
</dbReference>
<keyword evidence="3" id="KW-0134">Cell wall</keyword>
<evidence type="ECO:0000256" key="6">
    <source>
        <dbReference type="ARBA" id="ARBA00023295"/>
    </source>
</evidence>
<dbReference type="Gene3D" id="2.160.20.10">
    <property type="entry name" value="Single-stranded right-handed beta-helix, Pectin lyase-like"/>
    <property type="match status" value="1"/>
</dbReference>
<keyword evidence="4" id="KW-0964">Secreted</keyword>
<gene>
    <name evidence="9" type="ORF">Acr_20g0008700</name>
</gene>